<accession>A0AAX3ZA57</accession>
<dbReference type="AlphaFoldDB" id="A0AAX3ZA57"/>
<keyword evidence="2" id="KW-0614">Plasmid</keyword>
<dbReference type="Proteomes" id="UP001229386">
    <property type="component" value="Plasmid pEh25_3"/>
</dbReference>
<evidence type="ECO:0000313" key="2">
    <source>
        <dbReference type="EMBL" id="WMB13903.1"/>
    </source>
</evidence>
<evidence type="ECO:0000256" key="1">
    <source>
        <dbReference type="SAM" id="Coils"/>
    </source>
</evidence>
<proteinExistence type="predicted"/>
<gene>
    <name evidence="2" type="ORF">QPR60_24865</name>
</gene>
<dbReference type="EMBL" id="CP126748">
    <property type="protein sequence ID" value="WMB13903.1"/>
    <property type="molecule type" value="Genomic_DNA"/>
</dbReference>
<protein>
    <submittedName>
        <fullName evidence="2">Uncharacterized protein</fullName>
    </submittedName>
</protein>
<evidence type="ECO:0000313" key="3">
    <source>
        <dbReference type="Proteomes" id="UP001229386"/>
    </source>
</evidence>
<sequence length="498" mass="58107">MNIYVSGGIAPNIEKYDNHRIQYIPYEDWLSKLNNDSPNDIVIWQYQYPWHNEERNCLLSFEVMDEWCIQQQVIIDLIKKEKKAIFVFNQENVSISDALKKILDPAGAGSESLFPENKNSDIDKHFLSLISVWGESYWNIIKKLERLSFLPNDIKQVRRKKFAAKHKEILEYWLNFLSSTRQLHNENIALKNKISQRVDELAKLTAMLENAHVAISAEKQKNTTITSMMDANSAELITVIQQLKERDCRVSDVQKKYEILQGQYEKAKDLFNNKNAILENKIKENNSKIDGHLEEINLQKQEIANLKNEINIQKEKNEKVNNKCSFLVAEIEANKQSINNRYSELAAITSMLEASKREAINLREQLAAANEKNIEIKNSISWRATAPIRALRHPTKLKKDKKIKKIEETINLIKRSNLFDAQWYLEQNPDVRDSKIDPARHYLLFGGFERRDPSTNFSSQGYLELYPDVKERGINPLEHYIRYGVIEERTVVKTIDLK</sequence>
<dbReference type="RefSeq" id="WP_231313139.1">
    <property type="nucleotide sequence ID" value="NZ_CP126748.1"/>
</dbReference>
<name>A0AAX3ZA57_9ENTR</name>
<reference evidence="2" key="1">
    <citation type="journal article" date="2023" name="J. Antimicrob. Chemother.">
        <title>Emergence of OXA-48-producing Enterobacter hormaechei in a Swiss companion animal clinic and their genetic relationship to clinical human isolates.</title>
        <authorList>
            <person name="Dona V."/>
            <person name="Nordmann P."/>
            <person name="Kittl S."/>
            <person name="Schuller S."/>
            <person name="Bouvier M."/>
            <person name="Poirel L."/>
            <person name="Endimiani A."/>
            <person name="Perreten V."/>
        </authorList>
    </citation>
    <scope>NUCLEOTIDE SEQUENCE</scope>
    <source>
        <strain evidence="2">Ehh_25</strain>
    </source>
</reference>
<feature type="coiled-coil region" evidence="1">
    <location>
        <begin position="250"/>
        <end position="379"/>
    </location>
</feature>
<geneLocation type="plasmid" evidence="2 3">
    <name>pEh25_3</name>
</geneLocation>
<keyword evidence="1" id="KW-0175">Coiled coil</keyword>
<organism evidence="2 3">
    <name type="scientific">Enterobacter hormaechei</name>
    <dbReference type="NCBI Taxonomy" id="158836"/>
    <lineage>
        <taxon>Bacteria</taxon>
        <taxon>Pseudomonadati</taxon>
        <taxon>Pseudomonadota</taxon>
        <taxon>Gammaproteobacteria</taxon>
        <taxon>Enterobacterales</taxon>
        <taxon>Enterobacteriaceae</taxon>
        <taxon>Enterobacter</taxon>
        <taxon>Enterobacter cloacae complex</taxon>
    </lineage>
</organism>